<keyword evidence="4" id="KW-1003">Cell membrane</keyword>
<dbReference type="Pfam" id="PF02518">
    <property type="entry name" value="HATPase_c"/>
    <property type="match status" value="1"/>
</dbReference>
<keyword evidence="10" id="KW-0067">ATP-binding</keyword>
<dbReference type="Pfam" id="PF00512">
    <property type="entry name" value="HisKA"/>
    <property type="match status" value="1"/>
</dbReference>
<dbReference type="GO" id="GO:0005524">
    <property type="term" value="F:ATP binding"/>
    <property type="evidence" value="ECO:0007669"/>
    <property type="project" value="UniProtKB-KW"/>
</dbReference>
<name>A0A7X6S1R3_9STRE</name>
<comment type="catalytic activity">
    <reaction evidence="1">
        <text>ATP + protein L-histidine = ADP + protein N-phospho-L-histidine.</text>
        <dbReference type="EC" id="2.7.13.3"/>
    </reaction>
</comment>
<dbReference type="Gene3D" id="3.30.565.10">
    <property type="entry name" value="Histidine kinase-like ATPase, C-terminal domain"/>
    <property type="match status" value="1"/>
</dbReference>
<protein>
    <recommendedName>
        <fullName evidence="3">histidine kinase</fullName>
        <ecNumber evidence="3">2.7.13.3</ecNumber>
    </recommendedName>
</protein>
<dbReference type="GO" id="GO:0000155">
    <property type="term" value="F:phosphorelay sensor kinase activity"/>
    <property type="evidence" value="ECO:0007669"/>
    <property type="project" value="InterPro"/>
</dbReference>
<keyword evidence="17" id="KW-1185">Reference proteome</keyword>
<dbReference type="PRINTS" id="PR00344">
    <property type="entry name" value="BCTRLSENSOR"/>
</dbReference>
<dbReference type="Proteomes" id="UP000522720">
    <property type="component" value="Unassembled WGS sequence"/>
</dbReference>
<dbReference type="EMBL" id="JAAXPR010000012">
    <property type="protein sequence ID" value="NKZ20630.1"/>
    <property type="molecule type" value="Genomic_DNA"/>
</dbReference>
<keyword evidence="12" id="KW-0902">Two-component regulatory system</keyword>
<dbReference type="SMART" id="SM00387">
    <property type="entry name" value="HATPase_c"/>
    <property type="match status" value="1"/>
</dbReference>
<comment type="caution">
    <text evidence="16">The sequence shown here is derived from an EMBL/GenBank/DDBJ whole genome shotgun (WGS) entry which is preliminary data.</text>
</comment>
<evidence type="ECO:0000256" key="5">
    <source>
        <dbReference type="ARBA" id="ARBA00022553"/>
    </source>
</evidence>
<evidence type="ECO:0000313" key="16">
    <source>
        <dbReference type="EMBL" id="NKZ20630.1"/>
    </source>
</evidence>
<dbReference type="InterPro" id="IPR003661">
    <property type="entry name" value="HisK_dim/P_dom"/>
</dbReference>
<organism evidence="16 17">
    <name type="scientific">Streptococcus ovuberis</name>
    <dbReference type="NCBI Taxonomy" id="1936207"/>
    <lineage>
        <taxon>Bacteria</taxon>
        <taxon>Bacillati</taxon>
        <taxon>Bacillota</taxon>
        <taxon>Bacilli</taxon>
        <taxon>Lactobacillales</taxon>
        <taxon>Streptococcaceae</taxon>
        <taxon>Streptococcus</taxon>
    </lineage>
</organism>
<accession>A0A7X6S1R3</accession>
<feature type="transmembrane region" description="Helical" evidence="14">
    <location>
        <begin position="13"/>
        <end position="35"/>
    </location>
</feature>
<dbReference type="SUPFAM" id="SSF55874">
    <property type="entry name" value="ATPase domain of HSP90 chaperone/DNA topoisomerase II/histidine kinase"/>
    <property type="match status" value="1"/>
</dbReference>
<gene>
    <name evidence="16" type="ORF">HF992_07240</name>
</gene>
<sequence length="454" mass="52197">MSNNILKKSLLKYILSFMFIILFNIAILSVTVFYVRKHQNVTTTISKLVDNISINEDSINVKNKGLDIIRNNNLWIQIIDESGNEVFNIKKPHNIASHFTYSEVIKFSKYYLNDYPVFTQEKAEKIIIIAFPKDKIARYLTNYLDLDVIKTLPIIVIGTILLNCLYFVLLYHYSNSYIYKHLSPLIKAIANLPSGLDRAINSISELDNLTHAINNADKLLKQSSKFKEEWVSGIAHDLKTPLSVIISNISIAIEKISDKDLLNYLDTCLIESSYIQNLLNDLNIFARLTNGDLQLNKELIDIIPFFRRIIIQIINQDIWDNFNFELETDDNLKDKRMNIEKNLISRVIHNVIYNSVLHNHAGCDIKIYLKLLSENYVAIVIEDNGIGASPECLKNIQENENFEFDISGVRRSGMGLKISKHIIEAHDGKLAISSKQNEYFQTLITLPIQSHLFE</sequence>
<dbReference type="PANTHER" id="PTHR45528">
    <property type="entry name" value="SENSOR HISTIDINE KINASE CPXA"/>
    <property type="match status" value="1"/>
</dbReference>
<feature type="transmembrane region" description="Helical" evidence="14">
    <location>
        <begin position="152"/>
        <end position="173"/>
    </location>
</feature>
<keyword evidence="5" id="KW-0597">Phosphoprotein</keyword>
<dbReference type="InterPro" id="IPR050398">
    <property type="entry name" value="HssS/ArlS-like"/>
</dbReference>
<dbReference type="InterPro" id="IPR003594">
    <property type="entry name" value="HATPase_dom"/>
</dbReference>
<dbReference type="GO" id="GO:0005886">
    <property type="term" value="C:plasma membrane"/>
    <property type="evidence" value="ECO:0007669"/>
    <property type="project" value="UniProtKB-SubCell"/>
</dbReference>
<keyword evidence="6" id="KW-0808">Transferase</keyword>
<evidence type="ECO:0000259" key="15">
    <source>
        <dbReference type="PROSITE" id="PS50109"/>
    </source>
</evidence>
<evidence type="ECO:0000256" key="13">
    <source>
        <dbReference type="ARBA" id="ARBA00023136"/>
    </source>
</evidence>
<evidence type="ECO:0000256" key="11">
    <source>
        <dbReference type="ARBA" id="ARBA00022989"/>
    </source>
</evidence>
<feature type="domain" description="Histidine kinase" evidence="15">
    <location>
        <begin position="233"/>
        <end position="450"/>
    </location>
</feature>
<keyword evidence="13 14" id="KW-0472">Membrane</keyword>
<evidence type="ECO:0000256" key="10">
    <source>
        <dbReference type="ARBA" id="ARBA00022840"/>
    </source>
</evidence>
<evidence type="ECO:0000256" key="12">
    <source>
        <dbReference type="ARBA" id="ARBA00023012"/>
    </source>
</evidence>
<dbReference type="CDD" id="cd00082">
    <property type="entry name" value="HisKA"/>
    <property type="match status" value="1"/>
</dbReference>
<evidence type="ECO:0000256" key="14">
    <source>
        <dbReference type="SAM" id="Phobius"/>
    </source>
</evidence>
<keyword evidence="8" id="KW-0547">Nucleotide-binding</keyword>
<evidence type="ECO:0000256" key="2">
    <source>
        <dbReference type="ARBA" id="ARBA00004651"/>
    </source>
</evidence>
<evidence type="ECO:0000256" key="9">
    <source>
        <dbReference type="ARBA" id="ARBA00022777"/>
    </source>
</evidence>
<evidence type="ECO:0000313" key="17">
    <source>
        <dbReference type="Proteomes" id="UP000522720"/>
    </source>
</evidence>
<dbReference type="EC" id="2.7.13.3" evidence="3"/>
<dbReference type="SUPFAM" id="SSF47384">
    <property type="entry name" value="Homodimeric domain of signal transducing histidine kinase"/>
    <property type="match status" value="1"/>
</dbReference>
<keyword evidence="9 16" id="KW-0418">Kinase</keyword>
<comment type="subcellular location">
    <subcellularLocation>
        <location evidence="2">Cell membrane</location>
        <topology evidence="2">Multi-pass membrane protein</topology>
    </subcellularLocation>
</comment>
<evidence type="ECO:0000256" key="8">
    <source>
        <dbReference type="ARBA" id="ARBA00022741"/>
    </source>
</evidence>
<evidence type="ECO:0000256" key="3">
    <source>
        <dbReference type="ARBA" id="ARBA00012438"/>
    </source>
</evidence>
<dbReference type="RefSeq" id="WP_168549382.1">
    <property type="nucleotide sequence ID" value="NZ_JAAXPR010000012.1"/>
</dbReference>
<dbReference type="PROSITE" id="PS50109">
    <property type="entry name" value="HIS_KIN"/>
    <property type="match status" value="1"/>
</dbReference>
<dbReference type="AlphaFoldDB" id="A0A7X6S1R3"/>
<evidence type="ECO:0000256" key="4">
    <source>
        <dbReference type="ARBA" id="ARBA00022475"/>
    </source>
</evidence>
<keyword evidence="7 14" id="KW-0812">Transmembrane</keyword>
<dbReference type="Gene3D" id="1.10.287.130">
    <property type="match status" value="1"/>
</dbReference>
<dbReference type="PANTHER" id="PTHR45528:SF1">
    <property type="entry name" value="SENSOR HISTIDINE KINASE CPXA"/>
    <property type="match status" value="1"/>
</dbReference>
<keyword evidence="11 14" id="KW-1133">Transmembrane helix</keyword>
<reference evidence="16 17" key="1">
    <citation type="submission" date="2020-04" db="EMBL/GenBank/DDBJ databases">
        <title>MicrobeNet Type strains.</title>
        <authorList>
            <person name="Nicholson A.C."/>
        </authorList>
    </citation>
    <scope>NUCLEOTIDE SEQUENCE [LARGE SCALE GENOMIC DNA]</scope>
    <source>
        <strain evidence="16 17">CCUG 69612</strain>
    </source>
</reference>
<evidence type="ECO:0000256" key="6">
    <source>
        <dbReference type="ARBA" id="ARBA00022679"/>
    </source>
</evidence>
<evidence type="ECO:0000256" key="1">
    <source>
        <dbReference type="ARBA" id="ARBA00000085"/>
    </source>
</evidence>
<dbReference type="InterPro" id="IPR004358">
    <property type="entry name" value="Sig_transdc_His_kin-like_C"/>
</dbReference>
<evidence type="ECO:0000256" key="7">
    <source>
        <dbReference type="ARBA" id="ARBA00022692"/>
    </source>
</evidence>
<dbReference type="SMART" id="SM00388">
    <property type="entry name" value="HisKA"/>
    <property type="match status" value="1"/>
</dbReference>
<dbReference type="InterPro" id="IPR036890">
    <property type="entry name" value="HATPase_C_sf"/>
</dbReference>
<dbReference type="InterPro" id="IPR036097">
    <property type="entry name" value="HisK_dim/P_sf"/>
</dbReference>
<dbReference type="InterPro" id="IPR005467">
    <property type="entry name" value="His_kinase_dom"/>
</dbReference>
<proteinExistence type="predicted"/>